<dbReference type="AlphaFoldDB" id="A0A6C2YIC5"/>
<organism evidence="2">
    <name type="scientific">Tuwongella immobilis</name>
    <dbReference type="NCBI Taxonomy" id="692036"/>
    <lineage>
        <taxon>Bacteria</taxon>
        <taxon>Pseudomonadati</taxon>
        <taxon>Planctomycetota</taxon>
        <taxon>Planctomycetia</taxon>
        <taxon>Gemmatales</taxon>
        <taxon>Gemmataceae</taxon>
        <taxon>Tuwongella</taxon>
    </lineage>
</organism>
<feature type="compositionally biased region" description="Polar residues" evidence="1">
    <location>
        <begin position="50"/>
        <end position="63"/>
    </location>
</feature>
<protein>
    <submittedName>
        <fullName evidence="2">Uncharacterized protein</fullName>
    </submittedName>
</protein>
<sequence length="63" mass="7314">MNDTTWYCPLYAKQISEGLCLDINYERLGYFKGATIAEVTEETHRREPEISQTCESCPNQPLR</sequence>
<dbReference type="Proteomes" id="UP000464378">
    <property type="component" value="Chromosome"/>
</dbReference>
<evidence type="ECO:0000313" key="3">
    <source>
        <dbReference type="Proteomes" id="UP000464378"/>
    </source>
</evidence>
<dbReference type="EMBL" id="LR593887">
    <property type="protein sequence ID" value="VTR98002.1"/>
    <property type="molecule type" value="Genomic_DNA"/>
</dbReference>
<evidence type="ECO:0000313" key="2">
    <source>
        <dbReference type="EMBL" id="VIP01288.1"/>
    </source>
</evidence>
<feature type="region of interest" description="Disordered" evidence="1">
    <location>
        <begin position="42"/>
        <end position="63"/>
    </location>
</feature>
<reference evidence="2" key="1">
    <citation type="submission" date="2019-04" db="EMBL/GenBank/DDBJ databases">
        <authorList>
            <consortium name="Science for Life Laboratories"/>
        </authorList>
    </citation>
    <scope>NUCLEOTIDE SEQUENCE</scope>
    <source>
        <strain evidence="2">MBLW1</strain>
    </source>
</reference>
<gene>
    <name evidence="2" type="ORF">GMBLW1_26720</name>
</gene>
<evidence type="ECO:0000256" key="1">
    <source>
        <dbReference type="SAM" id="MobiDB-lite"/>
    </source>
</evidence>
<keyword evidence="3" id="KW-1185">Reference proteome</keyword>
<proteinExistence type="predicted"/>
<name>A0A6C2YIC5_9BACT</name>
<dbReference type="KEGG" id="tim:GMBLW1_26720"/>
<dbReference type="InParanoid" id="A0A6C2YIC5"/>
<accession>A0A6C2YIC5</accession>
<dbReference type="EMBL" id="LR586016">
    <property type="protein sequence ID" value="VIP01288.1"/>
    <property type="molecule type" value="Genomic_DNA"/>
</dbReference>